<keyword evidence="3" id="KW-1185">Reference proteome</keyword>
<dbReference type="Proteomes" id="UP000264310">
    <property type="component" value="Unassembled WGS sequence"/>
</dbReference>
<dbReference type="EMBL" id="QURL01000005">
    <property type="protein sequence ID" value="RFC62738.1"/>
    <property type="molecule type" value="Genomic_DNA"/>
</dbReference>
<keyword evidence="1" id="KW-0812">Transmembrane</keyword>
<keyword evidence="1" id="KW-0472">Membrane</keyword>
<sequence length="80" mass="8950">MFIVDVIVDLIGYQTARMLLPILSAGWIKVADLTSDEPGGWLGCYRDAERRLVFTSTMAGWIGVFMWLLILAIFIIATGR</sequence>
<gene>
    <name evidence="2" type="ORF">DYI37_12235</name>
</gene>
<organism evidence="2 3">
    <name type="scientific">Fulvimarina endophytica</name>
    <dbReference type="NCBI Taxonomy" id="2293836"/>
    <lineage>
        <taxon>Bacteria</taxon>
        <taxon>Pseudomonadati</taxon>
        <taxon>Pseudomonadota</taxon>
        <taxon>Alphaproteobacteria</taxon>
        <taxon>Hyphomicrobiales</taxon>
        <taxon>Aurantimonadaceae</taxon>
        <taxon>Fulvimarina</taxon>
    </lineage>
</organism>
<protein>
    <submittedName>
        <fullName evidence="2">Uncharacterized protein</fullName>
    </submittedName>
</protein>
<feature type="transmembrane region" description="Helical" evidence="1">
    <location>
        <begin position="58"/>
        <end position="77"/>
    </location>
</feature>
<keyword evidence="1" id="KW-1133">Transmembrane helix</keyword>
<evidence type="ECO:0000313" key="2">
    <source>
        <dbReference type="EMBL" id="RFC62738.1"/>
    </source>
</evidence>
<proteinExistence type="predicted"/>
<evidence type="ECO:0000313" key="3">
    <source>
        <dbReference type="Proteomes" id="UP000264310"/>
    </source>
</evidence>
<dbReference type="OrthoDB" id="8420189at2"/>
<accession>A0A371X0H0</accession>
<dbReference type="AlphaFoldDB" id="A0A371X0H0"/>
<comment type="caution">
    <text evidence="2">The sequence shown here is derived from an EMBL/GenBank/DDBJ whole genome shotgun (WGS) entry which is preliminary data.</text>
</comment>
<name>A0A371X0H0_9HYPH</name>
<evidence type="ECO:0000256" key="1">
    <source>
        <dbReference type="SAM" id="Phobius"/>
    </source>
</evidence>
<dbReference type="RefSeq" id="WP_116683553.1">
    <property type="nucleotide sequence ID" value="NZ_QURL01000005.1"/>
</dbReference>
<reference evidence="2 3" key="1">
    <citation type="submission" date="2018-08" db="EMBL/GenBank/DDBJ databases">
        <title>Fulvimarina sp. 85, whole genome shotgun sequence.</title>
        <authorList>
            <person name="Tuo L."/>
        </authorList>
    </citation>
    <scope>NUCLEOTIDE SEQUENCE [LARGE SCALE GENOMIC DNA]</scope>
    <source>
        <strain evidence="2 3">85</strain>
    </source>
</reference>